<reference evidence="1" key="1">
    <citation type="submission" date="2021-05" db="EMBL/GenBank/DDBJ databases">
        <authorList>
            <person name="Alioto T."/>
            <person name="Alioto T."/>
            <person name="Gomez Garrido J."/>
        </authorList>
    </citation>
    <scope>NUCLEOTIDE SEQUENCE</scope>
</reference>
<protein>
    <submittedName>
        <fullName evidence="1">(northern house mosquito) hypothetical protein</fullName>
    </submittedName>
</protein>
<name>A0A8D8C6D3_CULPI</name>
<sequence length="299" mass="33924">MVSLELSSRPRFGGDAVAHQESHRIVRHLENEPDFVPQRRNLAGVEFVLLGQVVQLQLLLAEIAHGLPFGFALLLLARGQFLALFVHVLPDRFAVLLERLQDGLFVGVVHLELVAVELQRVEFVLEGFQRIIQRILQDPLGRQNARLDLADERRVLRVRLLQVPLLPLALGNFQLQLLVLLDQRGRLIVLDALIPHRRKVRLQLDRLLHKLGVRSPDRRQLLLQFLLLFAQLLVLALQLGHLVGHFVDVLLDITHLNLAILDLALLLIHSNRQFLIFGGASRGALDRVVPDHVHVEQVV</sequence>
<dbReference type="EMBL" id="HBUE01108643">
    <property type="protein sequence ID" value="CAG6487880.1"/>
    <property type="molecule type" value="Transcribed_RNA"/>
</dbReference>
<proteinExistence type="predicted"/>
<accession>A0A8D8C6D3</accession>
<organism evidence="1">
    <name type="scientific">Culex pipiens</name>
    <name type="common">House mosquito</name>
    <dbReference type="NCBI Taxonomy" id="7175"/>
    <lineage>
        <taxon>Eukaryota</taxon>
        <taxon>Metazoa</taxon>
        <taxon>Ecdysozoa</taxon>
        <taxon>Arthropoda</taxon>
        <taxon>Hexapoda</taxon>
        <taxon>Insecta</taxon>
        <taxon>Pterygota</taxon>
        <taxon>Neoptera</taxon>
        <taxon>Endopterygota</taxon>
        <taxon>Diptera</taxon>
        <taxon>Nematocera</taxon>
        <taxon>Culicoidea</taxon>
        <taxon>Culicidae</taxon>
        <taxon>Culicinae</taxon>
        <taxon>Culicini</taxon>
        <taxon>Culex</taxon>
        <taxon>Culex</taxon>
    </lineage>
</organism>
<dbReference type="AlphaFoldDB" id="A0A8D8C6D3"/>
<evidence type="ECO:0000313" key="1">
    <source>
        <dbReference type="EMBL" id="CAG6487880.1"/>
    </source>
</evidence>